<sequence>MTNHDEQTAAAIIDPAGHVYTSWSDGYAVGFEVASPDGTTEYIYLFPSSQDDGNEATVFLYHGAFGDPDGDEPLHYYTLFSDQEPESGDDCDQDDPATDSEPVTDPGSPAETWTWCSDPYPFQPRRSARCRYTRH</sequence>
<reference evidence="2 3" key="1">
    <citation type="submission" date="2024-09" db="EMBL/GenBank/DDBJ databases">
        <authorList>
            <person name="Sun Q."/>
            <person name="Mori K."/>
        </authorList>
    </citation>
    <scope>NUCLEOTIDE SEQUENCE [LARGE SCALE GENOMIC DNA]</scope>
    <source>
        <strain evidence="2 3">CGMCC 1.15906</strain>
    </source>
</reference>
<name>A0ABV6QGW5_9ACTN</name>
<gene>
    <name evidence="2" type="ORF">ACFFGN_02120</name>
</gene>
<evidence type="ECO:0000313" key="3">
    <source>
        <dbReference type="Proteomes" id="UP001589890"/>
    </source>
</evidence>
<accession>A0ABV6QGW5</accession>
<dbReference type="RefSeq" id="WP_380043514.1">
    <property type="nucleotide sequence ID" value="NZ_JBHLTC010000001.1"/>
</dbReference>
<evidence type="ECO:0000313" key="2">
    <source>
        <dbReference type="EMBL" id="MFC0622837.1"/>
    </source>
</evidence>
<proteinExistence type="predicted"/>
<evidence type="ECO:0000256" key="1">
    <source>
        <dbReference type="SAM" id="MobiDB-lite"/>
    </source>
</evidence>
<dbReference type="EMBL" id="JBHLTC010000001">
    <property type="protein sequence ID" value="MFC0622837.1"/>
    <property type="molecule type" value="Genomic_DNA"/>
</dbReference>
<dbReference type="Proteomes" id="UP001589890">
    <property type="component" value="Unassembled WGS sequence"/>
</dbReference>
<feature type="compositionally biased region" description="Acidic residues" evidence="1">
    <location>
        <begin position="83"/>
        <end position="98"/>
    </location>
</feature>
<comment type="caution">
    <text evidence="2">The sequence shown here is derived from an EMBL/GenBank/DDBJ whole genome shotgun (WGS) entry which is preliminary data.</text>
</comment>
<protein>
    <submittedName>
        <fullName evidence="2">Uncharacterized protein</fullName>
    </submittedName>
</protein>
<organism evidence="2 3">
    <name type="scientific">Kribbella deserti</name>
    <dbReference type="NCBI Taxonomy" id="1926257"/>
    <lineage>
        <taxon>Bacteria</taxon>
        <taxon>Bacillati</taxon>
        <taxon>Actinomycetota</taxon>
        <taxon>Actinomycetes</taxon>
        <taxon>Propionibacteriales</taxon>
        <taxon>Kribbellaceae</taxon>
        <taxon>Kribbella</taxon>
    </lineage>
</organism>
<feature type="region of interest" description="Disordered" evidence="1">
    <location>
        <begin position="81"/>
        <end position="116"/>
    </location>
</feature>
<keyword evidence="3" id="KW-1185">Reference proteome</keyword>